<comment type="caution">
    <text evidence="2">The sequence shown here is derived from an EMBL/GenBank/DDBJ whole genome shotgun (WGS) entry which is preliminary data.</text>
</comment>
<accession>A0AA39JUL7</accession>
<evidence type="ECO:0000256" key="1">
    <source>
        <dbReference type="SAM" id="Coils"/>
    </source>
</evidence>
<dbReference type="AlphaFoldDB" id="A0AA39JUL7"/>
<proteinExistence type="predicted"/>
<feature type="coiled-coil region" evidence="1">
    <location>
        <begin position="82"/>
        <end position="109"/>
    </location>
</feature>
<sequence>MTILDNNDQDLMQLWQIITDLSDQLNQNRTLSVSLYGQAGNVKSQAVHTQTGFVLRRFNLDKSQEEYDAELERMNTMMSSENQSLQYDNKQLNTLIKEYEQTLETVMSNFRNRAKDVQERELSLIREYETRLLALEEDNAARDLSTSTATSGAITRLSTIMRRVLRSLGGEDGEDASEEQASASLEREIELARLEKENEELKRMMGLLPPLQARREGYDPRTFFEQGKSRPVGIASGSAVGPFGRQADSSCGLADWCLMYAIVFLAAQLCCRSSCCRASMSGVHDRSGVLYCCRCRTAV</sequence>
<organism evidence="2 3">
    <name type="scientific">Armillaria borealis</name>
    <dbReference type="NCBI Taxonomy" id="47425"/>
    <lineage>
        <taxon>Eukaryota</taxon>
        <taxon>Fungi</taxon>
        <taxon>Dikarya</taxon>
        <taxon>Basidiomycota</taxon>
        <taxon>Agaricomycotina</taxon>
        <taxon>Agaricomycetes</taxon>
        <taxon>Agaricomycetidae</taxon>
        <taxon>Agaricales</taxon>
        <taxon>Marasmiineae</taxon>
        <taxon>Physalacriaceae</taxon>
        <taxon>Armillaria</taxon>
    </lineage>
</organism>
<evidence type="ECO:0000313" key="3">
    <source>
        <dbReference type="Proteomes" id="UP001175226"/>
    </source>
</evidence>
<dbReference type="Proteomes" id="UP001175226">
    <property type="component" value="Unassembled WGS sequence"/>
</dbReference>
<dbReference type="PANTHER" id="PTHR39472:SF1">
    <property type="entry name" value="EXPRESSED PROTEIN"/>
    <property type="match status" value="1"/>
</dbReference>
<protein>
    <submittedName>
        <fullName evidence="2">Uncharacterized protein</fullName>
    </submittedName>
</protein>
<keyword evidence="1" id="KW-0175">Coiled coil</keyword>
<dbReference type="EMBL" id="JAUEPT010000008">
    <property type="protein sequence ID" value="KAK0449226.1"/>
    <property type="molecule type" value="Genomic_DNA"/>
</dbReference>
<gene>
    <name evidence="2" type="ORF">EV421DRAFT_1399548</name>
</gene>
<dbReference type="PANTHER" id="PTHR39472">
    <property type="entry name" value="EXPRESSED PROTEIN"/>
    <property type="match status" value="1"/>
</dbReference>
<keyword evidence="3" id="KW-1185">Reference proteome</keyword>
<name>A0AA39JUL7_9AGAR</name>
<reference evidence="2" key="1">
    <citation type="submission" date="2023-06" db="EMBL/GenBank/DDBJ databases">
        <authorList>
            <consortium name="Lawrence Berkeley National Laboratory"/>
            <person name="Ahrendt S."/>
            <person name="Sahu N."/>
            <person name="Indic B."/>
            <person name="Wong-Bajracharya J."/>
            <person name="Merenyi Z."/>
            <person name="Ke H.-M."/>
            <person name="Monk M."/>
            <person name="Kocsube S."/>
            <person name="Drula E."/>
            <person name="Lipzen A."/>
            <person name="Balint B."/>
            <person name="Henrissat B."/>
            <person name="Andreopoulos B."/>
            <person name="Martin F.M."/>
            <person name="Harder C.B."/>
            <person name="Rigling D."/>
            <person name="Ford K.L."/>
            <person name="Foster G.D."/>
            <person name="Pangilinan J."/>
            <person name="Papanicolaou A."/>
            <person name="Barry K."/>
            <person name="LaButti K."/>
            <person name="Viragh M."/>
            <person name="Koriabine M."/>
            <person name="Yan M."/>
            <person name="Riley R."/>
            <person name="Champramary S."/>
            <person name="Plett K.L."/>
            <person name="Tsai I.J."/>
            <person name="Slot J."/>
            <person name="Sipos G."/>
            <person name="Plett J."/>
            <person name="Nagy L.G."/>
            <person name="Grigoriev I.V."/>
        </authorList>
    </citation>
    <scope>NUCLEOTIDE SEQUENCE</scope>
    <source>
        <strain evidence="2">FPL87.14</strain>
    </source>
</reference>
<evidence type="ECO:0000313" key="2">
    <source>
        <dbReference type="EMBL" id="KAK0449226.1"/>
    </source>
</evidence>